<dbReference type="GO" id="GO:0055085">
    <property type="term" value="P:transmembrane transport"/>
    <property type="evidence" value="ECO:0007669"/>
    <property type="project" value="TreeGrafter"/>
</dbReference>
<evidence type="ECO:0000313" key="10">
    <source>
        <dbReference type="Proteomes" id="UP000515913"/>
    </source>
</evidence>
<dbReference type="Proteomes" id="UP000515913">
    <property type="component" value="Chromosome"/>
</dbReference>
<keyword evidence="3" id="KW-0813">Transport</keyword>
<reference evidence="9 10" key="1">
    <citation type="submission" date="2020-08" db="EMBL/GenBank/DDBJ databases">
        <authorList>
            <person name="Liu C."/>
            <person name="Sun Q."/>
        </authorList>
    </citation>
    <scope>NUCLEOTIDE SEQUENCE [LARGE SCALE GENOMIC DNA]</scope>
    <source>
        <strain evidence="9 10">NSJ-57</strain>
    </source>
</reference>
<keyword evidence="10" id="KW-1185">Reference proteome</keyword>
<comment type="subcellular location">
    <subcellularLocation>
        <location evidence="1">Cell membrane</location>
        <topology evidence="1">Multi-pass membrane protein</topology>
    </subcellularLocation>
</comment>
<feature type="transmembrane region" description="Helical" evidence="8">
    <location>
        <begin position="37"/>
        <end position="58"/>
    </location>
</feature>
<evidence type="ECO:0000256" key="6">
    <source>
        <dbReference type="ARBA" id="ARBA00022989"/>
    </source>
</evidence>
<dbReference type="PANTHER" id="PTHR21716">
    <property type="entry name" value="TRANSMEMBRANE PROTEIN"/>
    <property type="match status" value="1"/>
</dbReference>
<accession>A0A7G9GZA1</accession>
<organism evidence="9 10">
    <name type="scientific">Fusobacterium hominis</name>
    <dbReference type="NCBI Taxonomy" id="2764326"/>
    <lineage>
        <taxon>Bacteria</taxon>
        <taxon>Fusobacteriati</taxon>
        <taxon>Fusobacteriota</taxon>
        <taxon>Fusobacteriia</taxon>
        <taxon>Fusobacteriales</taxon>
        <taxon>Fusobacteriaceae</taxon>
        <taxon>Fusobacterium</taxon>
    </lineage>
</organism>
<dbReference type="KEGG" id="fho:H9Q81_04800"/>
<gene>
    <name evidence="9" type="ORF">H9Q81_04800</name>
</gene>
<proteinExistence type="inferred from homology"/>
<name>A0A7G9GZA1_9FUSO</name>
<keyword evidence="7 8" id="KW-0472">Membrane</keyword>
<evidence type="ECO:0000256" key="5">
    <source>
        <dbReference type="ARBA" id="ARBA00022692"/>
    </source>
</evidence>
<dbReference type="AlphaFoldDB" id="A0A7G9GZA1"/>
<evidence type="ECO:0000256" key="7">
    <source>
        <dbReference type="ARBA" id="ARBA00023136"/>
    </source>
</evidence>
<keyword evidence="5 8" id="KW-0812">Transmembrane</keyword>
<evidence type="ECO:0000256" key="1">
    <source>
        <dbReference type="ARBA" id="ARBA00004651"/>
    </source>
</evidence>
<dbReference type="InterPro" id="IPR002549">
    <property type="entry name" value="AI-2E-like"/>
</dbReference>
<dbReference type="RefSeq" id="WP_101473873.1">
    <property type="nucleotide sequence ID" value="NZ_CP060637.1"/>
</dbReference>
<evidence type="ECO:0000256" key="2">
    <source>
        <dbReference type="ARBA" id="ARBA00009773"/>
    </source>
</evidence>
<comment type="similarity">
    <text evidence="2">Belongs to the autoinducer-2 exporter (AI-2E) (TC 2.A.86) family.</text>
</comment>
<dbReference type="Pfam" id="PF01594">
    <property type="entry name" value="AI-2E_transport"/>
    <property type="match status" value="1"/>
</dbReference>
<keyword evidence="4" id="KW-1003">Cell membrane</keyword>
<feature type="transmembrane region" description="Helical" evidence="8">
    <location>
        <begin position="220"/>
        <end position="243"/>
    </location>
</feature>
<sequence length="369" mass="41509">MDTKGKAFKIVVVGIVLIIVQSFFQQYTTITEIYSRYVGYLIPVIYAFFIAIFMEPIVTFFEKRLKMNRIVSIGVTIFLLILLIIGFIGIVAPQIGKSLKELYFKLPYMQDKIEFYTKEIIKFLKAKGLIIMGDAELQDSLLSIVKKNTKYIQDVGISAVLNIVWWTVALTKFFIGFFLGILILINKEYFVDFIQKIIKLIFGQERGKNFIVFLEKSRTILLKFVCGRIIVSAAVGFITFIVMLLTSTPYALLTGVMMGLGNMIPYVGSIIAGALAVFLVILAQPTKIIFLFLAIMIAQAVDGWIIGPKIVGESVGMGTFWIIVSILIGGSLFGPIGMFFGVPAFAMIKLIYYNCLRKEEEKVNICQKK</sequence>
<evidence type="ECO:0000313" key="9">
    <source>
        <dbReference type="EMBL" id="QNM16133.1"/>
    </source>
</evidence>
<feature type="transmembrane region" description="Helical" evidence="8">
    <location>
        <begin position="263"/>
        <end position="282"/>
    </location>
</feature>
<feature type="transmembrane region" description="Helical" evidence="8">
    <location>
        <begin position="70"/>
        <end position="92"/>
    </location>
</feature>
<feature type="transmembrane region" description="Helical" evidence="8">
    <location>
        <begin position="7"/>
        <end position="25"/>
    </location>
</feature>
<evidence type="ECO:0000256" key="4">
    <source>
        <dbReference type="ARBA" id="ARBA00022475"/>
    </source>
</evidence>
<feature type="transmembrane region" description="Helical" evidence="8">
    <location>
        <begin position="289"/>
        <end position="307"/>
    </location>
</feature>
<dbReference type="GO" id="GO:0005886">
    <property type="term" value="C:plasma membrane"/>
    <property type="evidence" value="ECO:0007669"/>
    <property type="project" value="UniProtKB-SubCell"/>
</dbReference>
<dbReference type="PANTHER" id="PTHR21716:SF53">
    <property type="entry name" value="PERMEASE PERM-RELATED"/>
    <property type="match status" value="1"/>
</dbReference>
<evidence type="ECO:0000256" key="3">
    <source>
        <dbReference type="ARBA" id="ARBA00022448"/>
    </source>
</evidence>
<protein>
    <submittedName>
        <fullName evidence="9">AI-2E family transporter</fullName>
    </submittedName>
</protein>
<keyword evidence="6 8" id="KW-1133">Transmembrane helix</keyword>
<feature type="transmembrane region" description="Helical" evidence="8">
    <location>
        <begin position="319"/>
        <end position="352"/>
    </location>
</feature>
<dbReference type="EMBL" id="CP060637">
    <property type="protein sequence ID" value="QNM16133.1"/>
    <property type="molecule type" value="Genomic_DNA"/>
</dbReference>
<evidence type="ECO:0000256" key="8">
    <source>
        <dbReference type="SAM" id="Phobius"/>
    </source>
</evidence>
<feature type="transmembrane region" description="Helical" evidence="8">
    <location>
        <begin position="163"/>
        <end position="185"/>
    </location>
</feature>